<dbReference type="GO" id="GO:0005685">
    <property type="term" value="C:U1 snRNP"/>
    <property type="evidence" value="ECO:0007669"/>
    <property type="project" value="TreeGrafter"/>
</dbReference>
<dbReference type="InterPro" id="IPR034098">
    <property type="entry name" value="Sm_G"/>
</dbReference>
<feature type="domain" description="Sm" evidence="10">
    <location>
        <begin position="4"/>
        <end position="76"/>
    </location>
</feature>
<evidence type="ECO:0000313" key="11">
    <source>
        <dbReference type="EMBL" id="PVV03202.1"/>
    </source>
</evidence>
<dbReference type="Gene3D" id="2.30.30.100">
    <property type="match status" value="1"/>
</dbReference>
<evidence type="ECO:0000256" key="6">
    <source>
        <dbReference type="ARBA" id="ARBA00023187"/>
    </source>
</evidence>
<evidence type="ECO:0000256" key="8">
    <source>
        <dbReference type="ARBA" id="ARBA00023274"/>
    </source>
</evidence>
<dbReference type="STRING" id="133381.A0A2T9ZF24"/>
<dbReference type="AlphaFoldDB" id="A0A2T9ZF24"/>
<gene>
    <name evidence="11" type="ORF">BB560_002335</name>
</gene>
<comment type="subcellular location">
    <subcellularLocation>
        <location evidence="1 9">Nucleus</location>
    </subcellularLocation>
</comment>
<dbReference type="InterPro" id="IPR047575">
    <property type="entry name" value="Sm"/>
</dbReference>
<comment type="similarity">
    <text evidence="2 9">Belongs to the snRNP Sm proteins family.</text>
</comment>
<evidence type="ECO:0000256" key="5">
    <source>
        <dbReference type="ARBA" id="ARBA00022884"/>
    </source>
</evidence>
<dbReference type="InterPro" id="IPR010920">
    <property type="entry name" value="LSM_dom_sf"/>
</dbReference>
<keyword evidence="4 9" id="KW-0747">Spliceosome</keyword>
<comment type="function">
    <text evidence="9">Plays a role in pre-mRNA splicing.</text>
</comment>
<dbReference type="GO" id="GO:0034719">
    <property type="term" value="C:SMN-Sm protein complex"/>
    <property type="evidence" value="ECO:0007669"/>
    <property type="project" value="TreeGrafter"/>
</dbReference>
<dbReference type="GO" id="GO:0005682">
    <property type="term" value="C:U5 snRNP"/>
    <property type="evidence" value="ECO:0007669"/>
    <property type="project" value="TreeGrafter"/>
</dbReference>
<dbReference type="GO" id="GO:0071004">
    <property type="term" value="C:U2-type prespliceosome"/>
    <property type="evidence" value="ECO:0007669"/>
    <property type="project" value="TreeGrafter"/>
</dbReference>
<dbReference type="GO" id="GO:0005687">
    <property type="term" value="C:U4 snRNP"/>
    <property type="evidence" value="ECO:0007669"/>
    <property type="project" value="TreeGrafter"/>
</dbReference>
<evidence type="ECO:0000256" key="1">
    <source>
        <dbReference type="ARBA" id="ARBA00004123"/>
    </source>
</evidence>
<proteinExistence type="inferred from homology"/>
<evidence type="ECO:0000256" key="2">
    <source>
        <dbReference type="ARBA" id="ARBA00006850"/>
    </source>
</evidence>
<dbReference type="GO" id="GO:0071013">
    <property type="term" value="C:catalytic step 2 spliceosome"/>
    <property type="evidence" value="ECO:0007669"/>
    <property type="project" value="TreeGrafter"/>
</dbReference>
<name>A0A2T9ZF24_9FUNG</name>
<evidence type="ECO:0000256" key="9">
    <source>
        <dbReference type="RuleBase" id="RU365052"/>
    </source>
</evidence>
<dbReference type="GO" id="GO:0000387">
    <property type="term" value="P:spliceosomal snRNP assembly"/>
    <property type="evidence" value="ECO:0007669"/>
    <property type="project" value="UniProtKB-UniRule"/>
</dbReference>
<accession>A0A2T9ZF24</accession>
<dbReference type="EMBL" id="MBFS01000264">
    <property type="protein sequence ID" value="PVV03202.1"/>
    <property type="molecule type" value="Genomic_DNA"/>
</dbReference>
<dbReference type="GO" id="GO:0097526">
    <property type="term" value="C:spliceosomal tri-snRNP complex"/>
    <property type="evidence" value="ECO:0007669"/>
    <property type="project" value="TreeGrafter"/>
</dbReference>
<reference evidence="11 12" key="1">
    <citation type="journal article" date="2018" name="MBio">
        <title>Comparative Genomics Reveals the Core Gene Toolbox for the Fungus-Insect Symbiosis.</title>
        <authorList>
            <person name="Wang Y."/>
            <person name="Stata M."/>
            <person name="Wang W."/>
            <person name="Stajich J.E."/>
            <person name="White M.M."/>
            <person name="Moncalvo J.M."/>
        </authorList>
    </citation>
    <scope>NUCLEOTIDE SEQUENCE [LARGE SCALE GENOMIC DNA]</scope>
    <source>
        <strain evidence="11 12">SC-DP-2</strain>
    </source>
</reference>
<protein>
    <recommendedName>
        <fullName evidence="9">Small nuclear ribonucleoprotein G</fullName>
        <shortName evidence="9">snRNP-G</shortName>
    </recommendedName>
</protein>
<dbReference type="GO" id="GO:0005689">
    <property type="term" value="C:U12-type spliceosomal complex"/>
    <property type="evidence" value="ECO:0007669"/>
    <property type="project" value="TreeGrafter"/>
</dbReference>
<evidence type="ECO:0000313" key="12">
    <source>
        <dbReference type="Proteomes" id="UP000245609"/>
    </source>
</evidence>
<dbReference type="PANTHER" id="PTHR10553">
    <property type="entry name" value="SMALL NUCLEAR RIBONUCLEOPROTEIN"/>
    <property type="match status" value="1"/>
</dbReference>
<keyword evidence="3 9" id="KW-0507">mRNA processing</keyword>
<dbReference type="CDD" id="cd01719">
    <property type="entry name" value="Sm_G"/>
    <property type="match status" value="1"/>
</dbReference>
<dbReference type="Proteomes" id="UP000245609">
    <property type="component" value="Unassembled WGS sequence"/>
</dbReference>
<comment type="caution">
    <text evidence="11">The sequence shown here is derived from an EMBL/GenBank/DDBJ whole genome shotgun (WGS) entry which is preliminary data.</text>
</comment>
<keyword evidence="12" id="KW-1185">Reference proteome</keyword>
<dbReference type="InterPro" id="IPR044641">
    <property type="entry name" value="Lsm7/SmG-like"/>
</dbReference>
<evidence type="ECO:0000256" key="3">
    <source>
        <dbReference type="ARBA" id="ARBA00022664"/>
    </source>
</evidence>
<dbReference type="PROSITE" id="PS52002">
    <property type="entry name" value="SM"/>
    <property type="match status" value="1"/>
</dbReference>
<dbReference type="GO" id="GO:0071011">
    <property type="term" value="C:precatalytic spliceosome"/>
    <property type="evidence" value="ECO:0007669"/>
    <property type="project" value="TreeGrafter"/>
</dbReference>
<dbReference type="PANTHER" id="PTHR10553:SF2">
    <property type="entry name" value="SMALL NUCLEAR RIBONUCLEOPROTEIN G"/>
    <property type="match status" value="1"/>
</dbReference>
<keyword evidence="6 9" id="KW-0508">mRNA splicing</keyword>
<keyword evidence="8 9" id="KW-0687">Ribonucleoprotein</keyword>
<keyword evidence="5 9" id="KW-0694">RNA-binding</keyword>
<dbReference type="SUPFAM" id="SSF50182">
    <property type="entry name" value="Sm-like ribonucleoproteins"/>
    <property type="match status" value="1"/>
</dbReference>
<keyword evidence="7 9" id="KW-0539">Nucleus</keyword>
<dbReference type="OrthoDB" id="2146at2759"/>
<evidence type="ECO:0000256" key="4">
    <source>
        <dbReference type="ARBA" id="ARBA00022728"/>
    </source>
</evidence>
<dbReference type="Pfam" id="PF01423">
    <property type="entry name" value="LSM"/>
    <property type="match status" value="1"/>
</dbReference>
<organism evidence="11 12">
    <name type="scientific">Smittium megazygosporum</name>
    <dbReference type="NCBI Taxonomy" id="133381"/>
    <lineage>
        <taxon>Eukaryota</taxon>
        <taxon>Fungi</taxon>
        <taxon>Fungi incertae sedis</taxon>
        <taxon>Zoopagomycota</taxon>
        <taxon>Kickxellomycotina</taxon>
        <taxon>Harpellomycetes</taxon>
        <taxon>Harpellales</taxon>
        <taxon>Legeriomycetaceae</taxon>
        <taxon>Smittium</taxon>
    </lineage>
</organism>
<evidence type="ECO:0000256" key="7">
    <source>
        <dbReference type="ARBA" id="ARBA00023242"/>
    </source>
</evidence>
<dbReference type="FunFam" id="2.30.30.100:FF:000023">
    <property type="entry name" value="Small nuclear ribonucleoprotein G"/>
    <property type="match status" value="1"/>
</dbReference>
<dbReference type="PIRSF" id="PIRSF037188">
    <property type="entry name" value="U6_snRNA_Lsm7"/>
    <property type="match status" value="1"/>
</dbReference>
<evidence type="ECO:0000259" key="10">
    <source>
        <dbReference type="PROSITE" id="PS52002"/>
    </source>
</evidence>
<dbReference type="GO" id="GO:0005686">
    <property type="term" value="C:U2 snRNP"/>
    <property type="evidence" value="ECO:0007669"/>
    <property type="project" value="TreeGrafter"/>
</dbReference>
<dbReference type="InterPro" id="IPR001163">
    <property type="entry name" value="Sm_dom_euk/arc"/>
</dbReference>
<dbReference type="GO" id="GO:0003723">
    <property type="term" value="F:RNA binding"/>
    <property type="evidence" value="ECO:0007669"/>
    <property type="project" value="UniProtKB-UniRule"/>
</dbReference>
<sequence length="76" mass="8616">MSKTFTPELKKYMDKNLCLKLNGSRKVYGVLRGYDDFMNLVLDQAYEQISESEKIELGSTVVRGNSVIVIEALDPI</sequence>
<dbReference type="SMART" id="SM00651">
    <property type="entry name" value="Sm"/>
    <property type="match status" value="1"/>
</dbReference>